<feature type="domain" description="Aerobactin siderophore biosynthesis IucA/IucC-like C-terminal" evidence="1">
    <location>
        <begin position="78"/>
        <end position="213"/>
    </location>
</feature>
<gene>
    <name evidence="2" type="ORF">IW245_005983</name>
</gene>
<dbReference type="Proteomes" id="UP000622552">
    <property type="component" value="Unassembled WGS sequence"/>
</dbReference>
<dbReference type="GO" id="GO:0003824">
    <property type="term" value="F:catalytic activity"/>
    <property type="evidence" value="ECO:0007669"/>
    <property type="project" value="UniProtKB-ARBA"/>
</dbReference>
<comment type="caution">
    <text evidence="2">The sequence shown here is derived from an EMBL/GenBank/DDBJ whole genome shotgun (WGS) entry which is preliminary data.</text>
</comment>
<dbReference type="EMBL" id="JADOUF010000001">
    <property type="protein sequence ID" value="MBG6139789.1"/>
    <property type="molecule type" value="Genomic_DNA"/>
</dbReference>
<evidence type="ECO:0000259" key="1">
    <source>
        <dbReference type="Pfam" id="PF06276"/>
    </source>
</evidence>
<sequence>MTTSLALPSPVQPILATLAAVRAARDGRLGVADSLVVDDPTGWSPATCFTDGTAVTQLLAGPRESWDAAPHAAGALAWKAYTYWLTLPAVLGYAAVRRVPLLHAGNVLIRMSPDKPFVTVGMRRLAVAVLPNDPAAGLRGVRVVPDEEALLQLFRTTLVDQHLAPLLTQLRYHARVGRRTLWGSLASGVAHAVAQAAPTLPWDALATARRLLDTLQVSDLVDVERQPDGDLRVQRRTCCLAFTVQCLKTCSSCCLPDQAAH</sequence>
<reference evidence="2" key="1">
    <citation type="submission" date="2020-11" db="EMBL/GenBank/DDBJ databases">
        <title>Sequencing the genomes of 1000 actinobacteria strains.</title>
        <authorList>
            <person name="Klenk H.-P."/>
        </authorList>
    </citation>
    <scope>NUCLEOTIDE SEQUENCE</scope>
    <source>
        <strain evidence="2">DSM 45356</strain>
    </source>
</reference>
<name>A0A8J7KLU6_9ACTN</name>
<dbReference type="InterPro" id="IPR022770">
    <property type="entry name" value="IucA/IucC-like_C"/>
</dbReference>
<keyword evidence="3" id="KW-1185">Reference proteome</keyword>
<proteinExistence type="predicted"/>
<protein>
    <recommendedName>
        <fullName evidence="1">Aerobactin siderophore biosynthesis IucA/IucC-like C-terminal domain-containing protein</fullName>
    </recommendedName>
</protein>
<organism evidence="2 3">
    <name type="scientific">Longispora fulva</name>
    <dbReference type="NCBI Taxonomy" id="619741"/>
    <lineage>
        <taxon>Bacteria</taxon>
        <taxon>Bacillati</taxon>
        <taxon>Actinomycetota</taxon>
        <taxon>Actinomycetes</taxon>
        <taxon>Micromonosporales</taxon>
        <taxon>Micromonosporaceae</taxon>
        <taxon>Longispora</taxon>
    </lineage>
</organism>
<dbReference type="RefSeq" id="WP_197006406.1">
    <property type="nucleotide sequence ID" value="NZ_BONS01000006.1"/>
</dbReference>
<evidence type="ECO:0000313" key="2">
    <source>
        <dbReference type="EMBL" id="MBG6139789.1"/>
    </source>
</evidence>
<accession>A0A8J7KLU6</accession>
<dbReference type="AlphaFoldDB" id="A0A8J7KLU6"/>
<evidence type="ECO:0000313" key="3">
    <source>
        <dbReference type="Proteomes" id="UP000622552"/>
    </source>
</evidence>
<dbReference type="Pfam" id="PF06276">
    <property type="entry name" value="FhuF"/>
    <property type="match status" value="1"/>
</dbReference>